<evidence type="ECO:0000313" key="1">
    <source>
        <dbReference type="EMBL" id="KAI9192303.1"/>
    </source>
</evidence>
<organism evidence="1 2">
    <name type="scientific">Acer negundo</name>
    <name type="common">Box elder</name>
    <dbReference type="NCBI Taxonomy" id="4023"/>
    <lineage>
        <taxon>Eukaryota</taxon>
        <taxon>Viridiplantae</taxon>
        <taxon>Streptophyta</taxon>
        <taxon>Embryophyta</taxon>
        <taxon>Tracheophyta</taxon>
        <taxon>Spermatophyta</taxon>
        <taxon>Magnoliopsida</taxon>
        <taxon>eudicotyledons</taxon>
        <taxon>Gunneridae</taxon>
        <taxon>Pentapetalae</taxon>
        <taxon>rosids</taxon>
        <taxon>malvids</taxon>
        <taxon>Sapindales</taxon>
        <taxon>Sapindaceae</taxon>
        <taxon>Hippocastanoideae</taxon>
        <taxon>Acereae</taxon>
        <taxon>Acer</taxon>
    </lineage>
</organism>
<protein>
    <submittedName>
        <fullName evidence="1">Uncharacterized protein</fullName>
    </submittedName>
</protein>
<comment type="caution">
    <text evidence="1">The sequence shown here is derived from an EMBL/GenBank/DDBJ whole genome shotgun (WGS) entry which is preliminary data.</text>
</comment>
<accession>A0AAD5P026</accession>
<reference evidence="1" key="1">
    <citation type="journal article" date="2022" name="Plant J.">
        <title>Strategies of tolerance reflected in two North American maple genomes.</title>
        <authorList>
            <person name="McEvoy S.L."/>
            <person name="Sezen U.U."/>
            <person name="Trouern-Trend A."/>
            <person name="McMahon S.M."/>
            <person name="Schaberg P.G."/>
            <person name="Yang J."/>
            <person name="Wegrzyn J.L."/>
            <person name="Swenson N.G."/>
        </authorList>
    </citation>
    <scope>NUCLEOTIDE SEQUENCE</scope>
    <source>
        <strain evidence="1">91603</strain>
    </source>
</reference>
<gene>
    <name evidence="1" type="ORF">LWI28_020839</name>
</gene>
<reference evidence="1" key="2">
    <citation type="submission" date="2023-02" db="EMBL/GenBank/DDBJ databases">
        <authorList>
            <person name="Swenson N.G."/>
            <person name="Wegrzyn J.L."/>
            <person name="Mcevoy S.L."/>
        </authorList>
    </citation>
    <scope>NUCLEOTIDE SEQUENCE</scope>
    <source>
        <strain evidence="1">91603</strain>
        <tissue evidence="1">Leaf</tissue>
    </source>
</reference>
<name>A0AAD5P026_ACENE</name>
<dbReference type="Proteomes" id="UP001064489">
    <property type="component" value="Chromosome 6"/>
</dbReference>
<evidence type="ECO:0000313" key="2">
    <source>
        <dbReference type="Proteomes" id="UP001064489"/>
    </source>
</evidence>
<proteinExistence type="predicted"/>
<dbReference type="EMBL" id="JAJSOW010000004">
    <property type="protein sequence ID" value="KAI9192303.1"/>
    <property type="molecule type" value="Genomic_DNA"/>
</dbReference>
<keyword evidence="2" id="KW-1185">Reference proteome</keyword>
<sequence length="76" mass="8505">MAEVIIYTREEFGRTIQHLEDHLEALANTQHQISDVGDSNNIGLEREHLVRKIGSWIHVVRGHAPVSGTVAPPGHY</sequence>
<dbReference type="AlphaFoldDB" id="A0AAD5P026"/>